<accession>A0A368KBB3</accession>
<dbReference type="AlphaFoldDB" id="A0A368KBB3"/>
<dbReference type="Gene3D" id="3.40.50.150">
    <property type="entry name" value="Vaccinia Virus protein VP39"/>
    <property type="match status" value="1"/>
</dbReference>
<sequence length="228" mass="26038">MQGQFSTDWFHHNIPHWERWLASLRGKSGLRALEIGSFEGRSTVWLCENILTAADSSIDCVDFFQVDPVYGDYHARFRANTAAWRERIREFPGPSFDSLRRVEGPYDIVYIDGWHSAFGALADGVMAWPLLKVGGVMIFDDYLWVPPKLGPPPRPGWLARKWLRWSGRQWRTEALKKQIESVKTETPKLGVDGLLTTLDGYYELLGISNQLAVRKTRDFSPGQVGHDT</sequence>
<dbReference type="OrthoDB" id="292252at2"/>
<evidence type="ECO:0000313" key="1">
    <source>
        <dbReference type="EMBL" id="RCS29107.1"/>
    </source>
</evidence>
<name>A0A368KBB3_9GAMM</name>
<dbReference type="CDD" id="cd02440">
    <property type="entry name" value="AdoMet_MTases"/>
    <property type="match status" value="1"/>
</dbReference>
<keyword evidence="1" id="KW-0808">Transferase</keyword>
<dbReference type="GO" id="GO:0032259">
    <property type="term" value="P:methylation"/>
    <property type="evidence" value="ECO:0007669"/>
    <property type="project" value="UniProtKB-KW"/>
</dbReference>
<dbReference type="InterPro" id="IPR029063">
    <property type="entry name" value="SAM-dependent_MTases_sf"/>
</dbReference>
<dbReference type="Proteomes" id="UP000252387">
    <property type="component" value="Unassembled WGS sequence"/>
</dbReference>
<protein>
    <submittedName>
        <fullName evidence="1">Class I SAM-dependent methyltransferase</fullName>
    </submittedName>
</protein>
<dbReference type="EMBL" id="QFWQ01000008">
    <property type="protein sequence ID" value="RCS29107.1"/>
    <property type="molecule type" value="Genomic_DNA"/>
</dbReference>
<organism evidence="1 2">
    <name type="scientific">Rhodanobacter denitrificans</name>
    <dbReference type="NCBI Taxonomy" id="666685"/>
    <lineage>
        <taxon>Bacteria</taxon>
        <taxon>Pseudomonadati</taxon>
        <taxon>Pseudomonadota</taxon>
        <taxon>Gammaproteobacteria</taxon>
        <taxon>Lysobacterales</taxon>
        <taxon>Rhodanobacteraceae</taxon>
        <taxon>Rhodanobacter</taxon>
    </lineage>
</organism>
<comment type="caution">
    <text evidence="1">The sequence shown here is derived from an EMBL/GenBank/DDBJ whole genome shotgun (WGS) entry which is preliminary data.</text>
</comment>
<gene>
    <name evidence="1" type="ORF">DEO45_13665</name>
</gene>
<evidence type="ECO:0000313" key="2">
    <source>
        <dbReference type="Proteomes" id="UP000252387"/>
    </source>
</evidence>
<dbReference type="GO" id="GO:0008168">
    <property type="term" value="F:methyltransferase activity"/>
    <property type="evidence" value="ECO:0007669"/>
    <property type="project" value="UniProtKB-KW"/>
</dbReference>
<reference evidence="1 2" key="1">
    <citation type="submission" date="2018-05" db="EMBL/GenBank/DDBJ databases">
        <title>Draft genome sequence of Rhodanobacter denitrificans Yn1 isolated from gold copper mine.</title>
        <authorList>
            <person name="Yang N."/>
            <person name="Mazhar H.S."/>
            <person name="Rensing C."/>
        </authorList>
    </citation>
    <scope>NUCLEOTIDE SEQUENCE [LARGE SCALE GENOMIC DNA]</scope>
    <source>
        <strain evidence="1 2">Yn1</strain>
    </source>
</reference>
<keyword evidence="2" id="KW-1185">Reference proteome</keyword>
<dbReference type="Pfam" id="PF13578">
    <property type="entry name" value="Methyltransf_24"/>
    <property type="match status" value="1"/>
</dbReference>
<dbReference type="SUPFAM" id="SSF53335">
    <property type="entry name" value="S-adenosyl-L-methionine-dependent methyltransferases"/>
    <property type="match status" value="1"/>
</dbReference>
<keyword evidence="1" id="KW-0489">Methyltransferase</keyword>
<proteinExistence type="predicted"/>